<feature type="repeat" description="WD" evidence="6">
    <location>
        <begin position="711"/>
        <end position="742"/>
    </location>
</feature>
<feature type="region of interest" description="Disordered" evidence="7">
    <location>
        <begin position="79"/>
        <end position="187"/>
    </location>
</feature>
<keyword evidence="2 6" id="KW-0853">WD repeat</keyword>
<dbReference type="AlphaFoldDB" id="A0AAN6ZQJ1"/>
<evidence type="ECO:0000256" key="7">
    <source>
        <dbReference type="SAM" id="MobiDB-lite"/>
    </source>
</evidence>
<dbReference type="GO" id="GO:0005634">
    <property type="term" value="C:nucleus"/>
    <property type="evidence" value="ECO:0007669"/>
    <property type="project" value="TreeGrafter"/>
</dbReference>
<feature type="compositionally biased region" description="Acidic residues" evidence="7">
    <location>
        <begin position="172"/>
        <end position="186"/>
    </location>
</feature>
<feature type="compositionally biased region" description="Low complexity" evidence="7">
    <location>
        <begin position="18"/>
        <end position="27"/>
    </location>
</feature>
<dbReference type="PROSITE" id="PS50294">
    <property type="entry name" value="WD_REPEATS_REGION"/>
    <property type="match status" value="1"/>
</dbReference>
<feature type="region of interest" description="Disordered" evidence="7">
    <location>
        <begin position="655"/>
        <end position="711"/>
    </location>
</feature>
<organism evidence="8 9">
    <name type="scientific">Dichotomopilus funicola</name>
    <dbReference type="NCBI Taxonomy" id="1934379"/>
    <lineage>
        <taxon>Eukaryota</taxon>
        <taxon>Fungi</taxon>
        <taxon>Dikarya</taxon>
        <taxon>Ascomycota</taxon>
        <taxon>Pezizomycotina</taxon>
        <taxon>Sordariomycetes</taxon>
        <taxon>Sordariomycetidae</taxon>
        <taxon>Sordariales</taxon>
        <taxon>Chaetomiaceae</taxon>
        <taxon>Dichotomopilus</taxon>
    </lineage>
</organism>
<feature type="compositionally biased region" description="Basic residues" evidence="7">
    <location>
        <begin position="103"/>
        <end position="113"/>
    </location>
</feature>
<dbReference type="Proteomes" id="UP001302676">
    <property type="component" value="Unassembled WGS sequence"/>
</dbReference>
<dbReference type="InterPro" id="IPR036322">
    <property type="entry name" value="WD40_repeat_dom_sf"/>
</dbReference>
<dbReference type="Pfam" id="PF00400">
    <property type="entry name" value="WD40"/>
    <property type="match status" value="3"/>
</dbReference>
<reference evidence="8" key="1">
    <citation type="journal article" date="2023" name="Mol. Phylogenet. Evol.">
        <title>Genome-scale phylogeny and comparative genomics of the fungal order Sordariales.</title>
        <authorList>
            <person name="Hensen N."/>
            <person name="Bonometti L."/>
            <person name="Westerberg I."/>
            <person name="Brannstrom I.O."/>
            <person name="Guillou S."/>
            <person name="Cros-Aarteil S."/>
            <person name="Calhoun S."/>
            <person name="Haridas S."/>
            <person name="Kuo A."/>
            <person name="Mondo S."/>
            <person name="Pangilinan J."/>
            <person name="Riley R."/>
            <person name="LaButti K."/>
            <person name="Andreopoulos B."/>
            <person name="Lipzen A."/>
            <person name="Chen C."/>
            <person name="Yan M."/>
            <person name="Daum C."/>
            <person name="Ng V."/>
            <person name="Clum A."/>
            <person name="Steindorff A."/>
            <person name="Ohm R.A."/>
            <person name="Martin F."/>
            <person name="Silar P."/>
            <person name="Natvig D.O."/>
            <person name="Lalanne C."/>
            <person name="Gautier V."/>
            <person name="Ament-Velasquez S.L."/>
            <person name="Kruys A."/>
            <person name="Hutchinson M.I."/>
            <person name="Powell A.J."/>
            <person name="Barry K."/>
            <person name="Miller A.N."/>
            <person name="Grigoriev I.V."/>
            <person name="Debuchy R."/>
            <person name="Gladieux P."/>
            <person name="Hiltunen Thoren M."/>
            <person name="Johannesson H."/>
        </authorList>
    </citation>
    <scope>NUCLEOTIDE SEQUENCE</scope>
    <source>
        <strain evidence="8">CBS 141.50</strain>
    </source>
</reference>
<proteinExistence type="inferred from homology"/>
<feature type="repeat" description="WD" evidence="6">
    <location>
        <begin position="340"/>
        <end position="377"/>
    </location>
</feature>
<dbReference type="InterPro" id="IPR051865">
    <property type="entry name" value="WD-repeat_CDT2_adapter"/>
</dbReference>
<dbReference type="Gene3D" id="2.130.10.10">
    <property type="entry name" value="YVTN repeat-like/Quinoprotein amine dehydrogenase"/>
    <property type="match status" value="3"/>
</dbReference>
<dbReference type="GeneID" id="87819417"/>
<feature type="compositionally biased region" description="Polar residues" evidence="7">
    <location>
        <begin position="114"/>
        <end position="126"/>
    </location>
</feature>
<dbReference type="InterPro" id="IPR019775">
    <property type="entry name" value="WD40_repeat_CS"/>
</dbReference>
<keyword evidence="3" id="KW-0677">Repeat</keyword>
<evidence type="ECO:0000256" key="6">
    <source>
        <dbReference type="PROSITE-ProRule" id="PRU00221"/>
    </source>
</evidence>
<comment type="caution">
    <text evidence="8">The sequence shown here is derived from an EMBL/GenBank/DDBJ whole genome shotgun (WGS) entry which is preliminary data.</text>
</comment>
<dbReference type="PANTHER" id="PTHR22852:SF0">
    <property type="entry name" value="DENTICLELESS PROTEIN HOMOLOG"/>
    <property type="match status" value="1"/>
</dbReference>
<evidence type="ECO:0000256" key="1">
    <source>
        <dbReference type="ARBA" id="ARBA00004906"/>
    </source>
</evidence>
<feature type="region of interest" description="Disordered" evidence="7">
    <location>
        <begin position="547"/>
        <end position="571"/>
    </location>
</feature>
<feature type="repeat" description="WD" evidence="6">
    <location>
        <begin position="298"/>
        <end position="339"/>
    </location>
</feature>
<comment type="pathway">
    <text evidence="1">Protein modification; protein ubiquitination.</text>
</comment>
<name>A0AAN6ZQJ1_9PEZI</name>
<dbReference type="PROSITE" id="PS00678">
    <property type="entry name" value="WD_REPEATS_1"/>
    <property type="match status" value="1"/>
</dbReference>
<comment type="similarity">
    <text evidence="5">Belongs to the WD repeat cdt2 family.</text>
</comment>
<feature type="compositionally biased region" description="Low complexity" evidence="7">
    <location>
        <begin position="128"/>
        <end position="140"/>
    </location>
</feature>
<evidence type="ECO:0000256" key="4">
    <source>
        <dbReference type="ARBA" id="ARBA00022786"/>
    </source>
</evidence>
<dbReference type="EMBL" id="MU853557">
    <property type="protein sequence ID" value="KAK4147157.1"/>
    <property type="molecule type" value="Genomic_DNA"/>
</dbReference>
<dbReference type="SUPFAM" id="SSF50978">
    <property type="entry name" value="WD40 repeat-like"/>
    <property type="match status" value="1"/>
</dbReference>
<dbReference type="PROSITE" id="PS50082">
    <property type="entry name" value="WD_REPEATS_2"/>
    <property type="match status" value="3"/>
</dbReference>
<evidence type="ECO:0000256" key="5">
    <source>
        <dbReference type="ARBA" id="ARBA00038344"/>
    </source>
</evidence>
<evidence type="ECO:0000256" key="3">
    <source>
        <dbReference type="ARBA" id="ARBA00022737"/>
    </source>
</evidence>
<dbReference type="SMART" id="SM00320">
    <property type="entry name" value="WD40"/>
    <property type="match status" value="6"/>
</dbReference>
<evidence type="ECO:0000256" key="2">
    <source>
        <dbReference type="ARBA" id="ARBA00022574"/>
    </source>
</evidence>
<dbReference type="InterPro" id="IPR001680">
    <property type="entry name" value="WD40_rpt"/>
</dbReference>
<evidence type="ECO:0000313" key="8">
    <source>
        <dbReference type="EMBL" id="KAK4147157.1"/>
    </source>
</evidence>
<dbReference type="InterPro" id="IPR015943">
    <property type="entry name" value="WD40/YVTN_repeat-like_dom_sf"/>
</dbReference>
<dbReference type="PANTHER" id="PTHR22852">
    <property type="entry name" value="LETHAL 2 DENTICLELESS PROTEIN RETINOIC ACID-REGULATED NUCLEAR MATRIX-ASSOCIATED PROTEIN"/>
    <property type="match status" value="1"/>
</dbReference>
<feature type="region of interest" description="Disordered" evidence="7">
    <location>
        <begin position="1"/>
        <end position="67"/>
    </location>
</feature>
<evidence type="ECO:0000313" key="9">
    <source>
        <dbReference type="Proteomes" id="UP001302676"/>
    </source>
</evidence>
<dbReference type="GO" id="GO:0030674">
    <property type="term" value="F:protein-macromolecule adaptor activity"/>
    <property type="evidence" value="ECO:0007669"/>
    <property type="project" value="TreeGrafter"/>
</dbReference>
<reference evidence="8" key="2">
    <citation type="submission" date="2023-05" db="EMBL/GenBank/DDBJ databases">
        <authorList>
            <consortium name="Lawrence Berkeley National Laboratory"/>
            <person name="Steindorff A."/>
            <person name="Hensen N."/>
            <person name="Bonometti L."/>
            <person name="Westerberg I."/>
            <person name="Brannstrom I.O."/>
            <person name="Guillou S."/>
            <person name="Cros-Aarteil S."/>
            <person name="Calhoun S."/>
            <person name="Haridas S."/>
            <person name="Kuo A."/>
            <person name="Mondo S."/>
            <person name="Pangilinan J."/>
            <person name="Riley R."/>
            <person name="Labutti K."/>
            <person name="Andreopoulos B."/>
            <person name="Lipzen A."/>
            <person name="Chen C."/>
            <person name="Yanf M."/>
            <person name="Daum C."/>
            <person name="Ng V."/>
            <person name="Clum A."/>
            <person name="Ohm R."/>
            <person name="Martin F."/>
            <person name="Silar P."/>
            <person name="Natvig D."/>
            <person name="Lalanne C."/>
            <person name="Gautier V."/>
            <person name="Ament-Velasquez S.L."/>
            <person name="Kruys A."/>
            <person name="Hutchinson M.I."/>
            <person name="Powell A.J."/>
            <person name="Barry K."/>
            <person name="Miller A.N."/>
            <person name="Grigoriev I.V."/>
            <person name="Debuchy R."/>
            <person name="Gladieux P."/>
            <person name="Thoren M.H."/>
            <person name="Johannesson H."/>
        </authorList>
    </citation>
    <scope>NUCLEOTIDE SEQUENCE</scope>
    <source>
        <strain evidence="8">CBS 141.50</strain>
    </source>
</reference>
<gene>
    <name evidence="8" type="ORF">C8A04DRAFT_34360</name>
</gene>
<sequence length="780" mass="84419">MADNLPPSSPTRKSATTSVNSNSNPNLLSPPRPVSRGKERRNPSITPRKFRRFFTPRSRISAQPTAARKALCDLTAPALNRYQTPSSPLKPISEEELQDSGHHEHRGKRRKFNHLTTTPEKQTTAYFPSPLQSSPLLPTPDLHPGWGSSPLRSLQSRRALQDGGGGVYRDEDVSEDEEEEEGEADEELVKAPVPLTAPVPLHHRGLGAQLVQRMTGAMRFASERALECPVADWRTETADFQSRPQDVHYSSSHEEAARAIPFCTTACHNNSLVAVGDEEGYVRLLDSNKDFSKIHLSFKAHGNAIIDMAFSEDDRLLATASGDQTGRVIDMMTQNPISVLGHHTAALKQVRFQPGRGSGCVLATSGRDGSVQIWDLRCRGGPIQNIPIESETGLHHRLPKPPNPGCVVNSIYDAHTRTTRQAKGQISASGAGGDIARIGEVPGRLGEVSVTALQFLPPGREHLLLTACEADASVKLWDIRAVHTSRHHKAATPVSYTAPPASHVSFRPFGVCSMALGGDGTRLYALCKDNTVYAYSTAHLVLGHAPELTPAPPGTEPPRRRHHPHGSAHEGLGPLYGFRHPLFHATSFYVKAAIRPASDGRSELLAVGSSDGAAVLFPTDERYLRDAWSSSAAYQNETYYVGTETDSAVLLARPRSGLRSSSSSNTNNPTSNSTNLPPLRRTTSFTDPPSHSGSNPGPGPGPLSRRGTPLVRGHGKEVGAVAWTADGKLVTVGDDFLVRCWSEDRAGAADLRLGGETEGRRWGCGWADVGDRWEGDGDDW</sequence>
<dbReference type="RefSeq" id="XP_062640528.1">
    <property type="nucleotide sequence ID" value="XM_062782804.1"/>
</dbReference>
<accession>A0AAN6ZQJ1</accession>
<keyword evidence="9" id="KW-1185">Reference proteome</keyword>
<dbReference type="GO" id="GO:0043161">
    <property type="term" value="P:proteasome-mediated ubiquitin-dependent protein catabolic process"/>
    <property type="evidence" value="ECO:0007669"/>
    <property type="project" value="TreeGrafter"/>
</dbReference>
<feature type="compositionally biased region" description="Low complexity" evidence="7">
    <location>
        <begin position="655"/>
        <end position="679"/>
    </location>
</feature>
<protein>
    <submittedName>
        <fullName evidence="8">WD40-repeat-containing domain protein</fullName>
    </submittedName>
</protein>
<keyword evidence="4" id="KW-0833">Ubl conjugation pathway</keyword>